<dbReference type="AlphaFoldDB" id="A0AAW1URA8"/>
<evidence type="ECO:0000256" key="7">
    <source>
        <dbReference type="ARBA" id="ARBA00022824"/>
    </source>
</evidence>
<dbReference type="InterPro" id="IPR050476">
    <property type="entry name" value="Insect_CytP450_Detox"/>
</dbReference>
<keyword evidence="12" id="KW-0472">Membrane</keyword>
<evidence type="ECO:0000256" key="6">
    <source>
        <dbReference type="ARBA" id="ARBA00022723"/>
    </source>
</evidence>
<dbReference type="Pfam" id="PF00067">
    <property type="entry name" value="p450"/>
    <property type="match status" value="1"/>
</dbReference>
<dbReference type="InterPro" id="IPR002401">
    <property type="entry name" value="Cyt_P450_E_grp-I"/>
</dbReference>
<dbReference type="GO" id="GO:0004497">
    <property type="term" value="F:monooxygenase activity"/>
    <property type="evidence" value="ECO:0007669"/>
    <property type="project" value="UniProtKB-KW"/>
</dbReference>
<keyword evidence="11 14" id="KW-0503">Monooxygenase</keyword>
<evidence type="ECO:0000256" key="8">
    <source>
        <dbReference type="ARBA" id="ARBA00022848"/>
    </source>
</evidence>
<dbReference type="InterPro" id="IPR017972">
    <property type="entry name" value="Cyt_P450_CS"/>
</dbReference>
<name>A0AAW1URA8_9CUCU</name>
<keyword evidence="6 13" id="KW-0479">Metal-binding</keyword>
<keyword evidence="8" id="KW-0492">Microsome</keyword>
<evidence type="ECO:0000256" key="14">
    <source>
        <dbReference type="RuleBase" id="RU000461"/>
    </source>
</evidence>
<dbReference type="Gene3D" id="1.10.630.10">
    <property type="entry name" value="Cytochrome P450"/>
    <property type="match status" value="1"/>
</dbReference>
<evidence type="ECO:0000256" key="9">
    <source>
        <dbReference type="ARBA" id="ARBA00023002"/>
    </source>
</evidence>
<gene>
    <name evidence="15" type="ORF">WA026_010850</name>
</gene>
<dbReference type="EMBL" id="JARQZJ010000095">
    <property type="protein sequence ID" value="KAK9885353.1"/>
    <property type="molecule type" value="Genomic_DNA"/>
</dbReference>
<evidence type="ECO:0000256" key="2">
    <source>
        <dbReference type="ARBA" id="ARBA00004174"/>
    </source>
</evidence>
<dbReference type="Proteomes" id="UP001431783">
    <property type="component" value="Unassembled WGS sequence"/>
</dbReference>
<dbReference type="InterPro" id="IPR036396">
    <property type="entry name" value="Cyt_P450_sf"/>
</dbReference>
<protein>
    <recommendedName>
        <fullName evidence="17">Cytochrome P450</fullName>
    </recommendedName>
</protein>
<keyword evidence="9 14" id="KW-0560">Oxidoreductase</keyword>
<comment type="similarity">
    <text evidence="4 14">Belongs to the cytochrome P450 family.</text>
</comment>
<evidence type="ECO:0000256" key="5">
    <source>
        <dbReference type="ARBA" id="ARBA00022617"/>
    </source>
</evidence>
<dbReference type="PROSITE" id="PS00086">
    <property type="entry name" value="CYTOCHROME_P450"/>
    <property type="match status" value="1"/>
</dbReference>
<feature type="binding site" description="axial binding residue" evidence="13">
    <location>
        <position position="466"/>
    </location>
    <ligand>
        <name>heme</name>
        <dbReference type="ChEBI" id="CHEBI:30413"/>
    </ligand>
    <ligandPart>
        <name>Fe</name>
        <dbReference type="ChEBI" id="CHEBI:18248"/>
    </ligandPart>
</feature>
<evidence type="ECO:0000256" key="4">
    <source>
        <dbReference type="ARBA" id="ARBA00010617"/>
    </source>
</evidence>
<dbReference type="PANTHER" id="PTHR24292">
    <property type="entry name" value="CYTOCHROME P450"/>
    <property type="match status" value="1"/>
</dbReference>
<keyword evidence="16" id="KW-1185">Reference proteome</keyword>
<evidence type="ECO:0000313" key="16">
    <source>
        <dbReference type="Proteomes" id="UP001431783"/>
    </source>
</evidence>
<reference evidence="15 16" key="1">
    <citation type="submission" date="2023-03" db="EMBL/GenBank/DDBJ databases">
        <title>Genome insight into feeding habits of ladybird beetles.</title>
        <authorList>
            <person name="Li H.-S."/>
            <person name="Huang Y.-H."/>
            <person name="Pang H."/>
        </authorList>
    </citation>
    <scope>NUCLEOTIDE SEQUENCE [LARGE SCALE GENOMIC DNA]</scope>
    <source>
        <strain evidence="15">SYSU_2023b</strain>
        <tissue evidence="15">Whole body</tissue>
    </source>
</reference>
<comment type="subcellular location">
    <subcellularLocation>
        <location evidence="3">Endoplasmic reticulum membrane</location>
        <topology evidence="3">Peripheral membrane protein</topology>
    </subcellularLocation>
    <subcellularLocation>
        <location evidence="2">Microsome membrane</location>
        <topology evidence="2">Peripheral membrane protein</topology>
    </subcellularLocation>
</comment>
<dbReference type="PRINTS" id="PR00463">
    <property type="entry name" value="EP450I"/>
</dbReference>
<evidence type="ECO:0000256" key="11">
    <source>
        <dbReference type="ARBA" id="ARBA00023033"/>
    </source>
</evidence>
<sequence>MIAVLLLVGAITLLYYWLTKPYKYWSKKNVKTGKLSIFGDVFGILFARESITENTQKLYDSLKDVRYVGVYQFRIPSLLIKSPELIKQICVKEFDHFLNHRNFFPDGGEQLWSRNLLALKGQEWKNMRSTLSPSFTSSKMRYMFELMNNNSKMFVQYFLQKKEKKVEVAFKDAFTRFTNDVIASSAFGVHVDSLKDRNNEFYLMGKEASDFASFTRKVKFFLHLLIPKIASFLRIDFFGKEVTSFFMDLVTQTIKIREEQKINRMDMLGLLIEARKGQQKDKTPVETTEASFAVVEEHLEMNVKQDLTDADIASQVFIFFFGGFDIVSRALSFMAHELAANVDIQERLIEEIDANRPAEGSPSYETIANMTYMDMVVAETLRKWPLNIAVDRVVTKPYTIEPELPGEEPVHLEKDDNILISIWSIHHDPQYYKNPEKFDPERFSSENRKNIQPYTYIPFGVGPRNCIGSRFAILEMKALFFHLLSHFKIVPVAKTQIPLQINKKSIGLSSVDDFTLGLERRDQ</sequence>
<dbReference type="GO" id="GO:0005789">
    <property type="term" value="C:endoplasmic reticulum membrane"/>
    <property type="evidence" value="ECO:0007669"/>
    <property type="project" value="UniProtKB-SubCell"/>
</dbReference>
<proteinExistence type="inferred from homology"/>
<dbReference type="PANTHER" id="PTHR24292:SF54">
    <property type="entry name" value="CYP9F3-RELATED"/>
    <property type="match status" value="1"/>
</dbReference>
<keyword evidence="5 13" id="KW-0349">Heme</keyword>
<comment type="cofactor">
    <cofactor evidence="1 13">
        <name>heme</name>
        <dbReference type="ChEBI" id="CHEBI:30413"/>
    </cofactor>
</comment>
<evidence type="ECO:0000256" key="13">
    <source>
        <dbReference type="PIRSR" id="PIRSR602401-1"/>
    </source>
</evidence>
<dbReference type="GO" id="GO:0016705">
    <property type="term" value="F:oxidoreductase activity, acting on paired donors, with incorporation or reduction of molecular oxygen"/>
    <property type="evidence" value="ECO:0007669"/>
    <property type="project" value="InterPro"/>
</dbReference>
<dbReference type="GO" id="GO:0005506">
    <property type="term" value="F:iron ion binding"/>
    <property type="evidence" value="ECO:0007669"/>
    <property type="project" value="InterPro"/>
</dbReference>
<evidence type="ECO:0000256" key="12">
    <source>
        <dbReference type="ARBA" id="ARBA00023136"/>
    </source>
</evidence>
<keyword evidence="7" id="KW-0256">Endoplasmic reticulum</keyword>
<dbReference type="CDD" id="cd11056">
    <property type="entry name" value="CYP6-like"/>
    <property type="match status" value="1"/>
</dbReference>
<dbReference type="InterPro" id="IPR001128">
    <property type="entry name" value="Cyt_P450"/>
</dbReference>
<accession>A0AAW1URA8</accession>
<dbReference type="PRINTS" id="PR00385">
    <property type="entry name" value="P450"/>
</dbReference>
<dbReference type="FunFam" id="1.10.630.10:FF:000042">
    <property type="entry name" value="Cytochrome P450"/>
    <property type="match status" value="1"/>
</dbReference>
<evidence type="ECO:0008006" key="17">
    <source>
        <dbReference type="Google" id="ProtNLM"/>
    </source>
</evidence>
<dbReference type="SUPFAM" id="SSF48264">
    <property type="entry name" value="Cytochrome P450"/>
    <property type="match status" value="1"/>
</dbReference>
<keyword evidence="10 13" id="KW-0408">Iron</keyword>
<evidence type="ECO:0000256" key="3">
    <source>
        <dbReference type="ARBA" id="ARBA00004406"/>
    </source>
</evidence>
<evidence type="ECO:0000313" key="15">
    <source>
        <dbReference type="EMBL" id="KAK9885353.1"/>
    </source>
</evidence>
<evidence type="ECO:0000256" key="1">
    <source>
        <dbReference type="ARBA" id="ARBA00001971"/>
    </source>
</evidence>
<evidence type="ECO:0000256" key="10">
    <source>
        <dbReference type="ARBA" id="ARBA00023004"/>
    </source>
</evidence>
<comment type="caution">
    <text evidence="15">The sequence shown here is derived from an EMBL/GenBank/DDBJ whole genome shotgun (WGS) entry which is preliminary data.</text>
</comment>
<organism evidence="15 16">
    <name type="scientific">Henosepilachna vigintioctopunctata</name>
    <dbReference type="NCBI Taxonomy" id="420089"/>
    <lineage>
        <taxon>Eukaryota</taxon>
        <taxon>Metazoa</taxon>
        <taxon>Ecdysozoa</taxon>
        <taxon>Arthropoda</taxon>
        <taxon>Hexapoda</taxon>
        <taxon>Insecta</taxon>
        <taxon>Pterygota</taxon>
        <taxon>Neoptera</taxon>
        <taxon>Endopterygota</taxon>
        <taxon>Coleoptera</taxon>
        <taxon>Polyphaga</taxon>
        <taxon>Cucujiformia</taxon>
        <taxon>Coccinelloidea</taxon>
        <taxon>Coccinellidae</taxon>
        <taxon>Epilachninae</taxon>
        <taxon>Epilachnini</taxon>
        <taxon>Henosepilachna</taxon>
    </lineage>
</organism>
<dbReference type="GO" id="GO:0020037">
    <property type="term" value="F:heme binding"/>
    <property type="evidence" value="ECO:0007669"/>
    <property type="project" value="InterPro"/>
</dbReference>